<keyword evidence="6" id="KW-0443">Lipid metabolism</keyword>
<evidence type="ECO:0000256" key="3">
    <source>
        <dbReference type="ARBA" id="ARBA00012027"/>
    </source>
</evidence>
<dbReference type="STRING" id="333140.AWW68_17345"/>
<dbReference type="InterPro" id="IPR051406">
    <property type="entry name" value="PLD_domain"/>
</dbReference>
<evidence type="ECO:0000256" key="5">
    <source>
        <dbReference type="ARBA" id="ARBA00022963"/>
    </source>
</evidence>
<dbReference type="Pfam" id="PF13091">
    <property type="entry name" value="PLDc_2"/>
    <property type="match status" value="1"/>
</dbReference>
<proteinExistence type="inferred from homology"/>
<dbReference type="InterPro" id="IPR001736">
    <property type="entry name" value="PLipase_D/transphosphatidylase"/>
</dbReference>
<evidence type="ECO:0000259" key="7">
    <source>
        <dbReference type="PROSITE" id="PS50035"/>
    </source>
</evidence>
<sequence>MKIKKDTDTFNDWLFVKKNKSFQAWTSNNELPITLEGQTELKNIILDLIEIAEVCIKLCSFILTDSEIINALLNKLRTTDCCIFILTQLDSSKFSASLLTEEELQENTNETHLNAINSLFNEGAHIRAAENVHAKFIIVDNKKTLVTSANITTPSLNKNPESGVYLQQNSSDVASKLFDSIYRYGTTYNQFVKSGTGRKFIKHSNFSLSSEWLPNDPKDFLYTLGNLNNSIYSSLIELIEEAQKEIIMSSYCIIGLENLTEFMDSIKRAINRGVDIQIFCRGMNYRPLHMLGCIEFAELGCKIYGDVFNHSKGLSNEQSGMIFTANIDGRHGLKSGFEVGAKLNGPQNDALRSFMKWQVANAPYQLEKGTIRKHYFASYEWYVKEKGLKCPPPLKKISFDCKNLNKSQSDHLAEKPFYGFYKGGNLMALDINGGAFETNFENGMIKLNQAQSSYKGFEKYLIRYEEMSFHYE</sequence>
<gene>
    <name evidence="8" type="ORF">AWW68_17345</name>
</gene>
<evidence type="ECO:0000313" key="9">
    <source>
        <dbReference type="Proteomes" id="UP000075606"/>
    </source>
</evidence>
<evidence type="ECO:0000313" key="8">
    <source>
        <dbReference type="EMBL" id="KYG72661.1"/>
    </source>
</evidence>
<dbReference type="InterPro" id="IPR025202">
    <property type="entry name" value="PLD-like_dom"/>
</dbReference>
<dbReference type="GO" id="GO:0016042">
    <property type="term" value="P:lipid catabolic process"/>
    <property type="evidence" value="ECO:0007669"/>
    <property type="project" value="UniProtKB-KW"/>
</dbReference>
<name>A0A150X1R0_9BACT</name>
<dbReference type="Gene3D" id="3.30.870.10">
    <property type="entry name" value="Endonuclease Chain A"/>
    <property type="match status" value="2"/>
</dbReference>
<dbReference type="EC" id="3.1.4.4" evidence="3"/>
<comment type="similarity">
    <text evidence="2">Belongs to the phospholipase D family.</text>
</comment>
<evidence type="ECO:0000256" key="1">
    <source>
        <dbReference type="ARBA" id="ARBA00000798"/>
    </source>
</evidence>
<dbReference type="RefSeq" id="WP_068224695.1">
    <property type="nucleotide sequence ID" value="NZ_CP139724.1"/>
</dbReference>
<keyword evidence="5" id="KW-0442">Lipid degradation</keyword>
<dbReference type="EMBL" id="LRPC01000029">
    <property type="protein sequence ID" value="KYG72661.1"/>
    <property type="molecule type" value="Genomic_DNA"/>
</dbReference>
<protein>
    <recommendedName>
        <fullName evidence="3">phospholipase D</fullName>
        <ecNumber evidence="3">3.1.4.4</ecNumber>
    </recommendedName>
</protein>
<dbReference type="GO" id="GO:0016891">
    <property type="term" value="F:RNA endonuclease activity producing 5'-phosphomonoesters, hydrolytic mechanism"/>
    <property type="evidence" value="ECO:0007669"/>
    <property type="project" value="TreeGrafter"/>
</dbReference>
<comment type="caution">
    <text evidence="8">The sequence shown here is derived from an EMBL/GenBank/DDBJ whole genome shotgun (WGS) entry which is preliminary data.</text>
</comment>
<evidence type="ECO:0000256" key="4">
    <source>
        <dbReference type="ARBA" id="ARBA00022801"/>
    </source>
</evidence>
<keyword evidence="9" id="KW-1185">Reference proteome</keyword>
<evidence type="ECO:0000256" key="6">
    <source>
        <dbReference type="ARBA" id="ARBA00023098"/>
    </source>
</evidence>
<comment type="catalytic activity">
    <reaction evidence="1">
        <text>a 1,2-diacyl-sn-glycero-3-phosphocholine + H2O = a 1,2-diacyl-sn-glycero-3-phosphate + choline + H(+)</text>
        <dbReference type="Rhea" id="RHEA:14445"/>
        <dbReference type="ChEBI" id="CHEBI:15354"/>
        <dbReference type="ChEBI" id="CHEBI:15377"/>
        <dbReference type="ChEBI" id="CHEBI:15378"/>
        <dbReference type="ChEBI" id="CHEBI:57643"/>
        <dbReference type="ChEBI" id="CHEBI:58608"/>
        <dbReference type="EC" id="3.1.4.4"/>
    </reaction>
</comment>
<reference evidence="8 9" key="1">
    <citation type="submission" date="2016-01" db="EMBL/GenBank/DDBJ databases">
        <title>Genome sequencing of Roseivirga spongicola UST030701-084.</title>
        <authorList>
            <person name="Selvaratnam C."/>
            <person name="Thevarajoo S."/>
            <person name="Goh K.M."/>
            <person name="Ee R."/>
            <person name="Chan K.-G."/>
            <person name="Chong C.S."/>
        </authorList>
    </citation>
    <scope>NUCLEOTIDE SEQUENCE [LARGE SCALE GENOMIC DNA]</scope>
    <source>
        <strain evidence="8 9">UST030701-084</strain>
    </source>
</reference>
<accession>A0A150X1R0</accession>
<dbReference type="PANTHER" id="PTHR43856:SF1">
    <property type="entry name" value="MITOCHONDRIAL CARDIOLIPIN HYDROLASE"/>
    <property type="match status" value="1"/>
</dbReference>
<dbReference type="SUPFAM" id="SSF56024">
    <property type="entry name" value="Phospholipase D/nuclease"/>
    <property type="match status" value="2"/>
</dbReference>
<dbReference type="OrthoDB" id="1490185at2"/>
<evidence type="ECO:0000256" key="2">
    <source>
        <dbReference type="ARBA" id="ARBA00008664"/>
    </source>
</evidence>
<keyword evidence="4" id="KW-0378">Hydrolase</keyword>
<dbReference type="Proteomes" id="UP000075606">
    <property type="component" value="Unassembled WGS sequence"/>
</dbReference>
<dbReference type="PANTHER" id="PTHR43856">
    <property type="entry name" value="CARDIOLIPIN HYDROLASE"/>
    <property type="match status" value="1"/>
</dbReference>
<dbReference type="GO" id="GO:0004630">
    <property type="term" value="F:phospholipase D activity"/>
    <property type="evidence" value="ECO:0007669"/>
    <property type="project" value="UniProtKB-EC"/>
</dbReference>
<dbReference type="PROSITE" id="PS50035">
    <property type="entry name" value="PLD"/>
    <property type="match status" value="1"/>
</dbReference>
<organism evidence="8 9">
    <name type="scientific">Roseivirga spongicola</name>
    <dbReference type="NCBI Taxonomy" id="333140"/>
    <lineage>
        <taxon>Bacteria</taxon>
        <taxon>Pseudomonadati</taxon>
        <taxon>Bacteroidota</taxon>
        <taxon>Cytophagia</taxon>
        <taxon>Cytophagales</taxon>
        <taxon>Roseivirgaceae</taxon>
        <taxon>Roseivirga</taxon>
    </lineage>
</organism>
<dbReference type="SMART" id="SM00155">
    <property type="entry name" value="PLDc"/>
    <property type="match status" value="2"/>
</dbReference>
<feature type="domain" description="PLD phosphodiesterase" evidence="7">
    <location>
        <begin position="128"/>
        <end position="155"/>
    </location>
</feature>
<dbReference type="GO" id="GO:0006793">
    <property type="term" value="P:phosphorus metabolic process"/>
    <property type="evidence" value="ECO:0007669"/>
    <property type="project" value="UniProtKB-ARBA"/>
</dbReference>
<dbReference type="AlphaFoldDB" id="A0A150X1R0"/>